<dbReference type="PANTHER" id="PTHR43651">
    <property type="entry name" value="1,4-ALPHA-GLUCAN-BRANCHING ENZYME"/>
    <property type="match status" value="1"/>
</dbReference>
<dbReference type="Gene3D" id="3.20.20.80">
    <property type="entry name" value="Glycosidases"/>
    <property type="match status" value="1"/>
</dbReference>
<evidence type="ECO:0000313" key="4">
    <source>
        <dbReference type="Proteomes" id="UP000660262"/>
    </source>
</evidence>
<dbReference type="InterPro" id="IPR013783">
    <property type="entry name" value="Ig-like_fold"/>
</dbReference>
<feature type="compositionally biased region" description="Polar residues" evidence="1">
    <location>
        <begin position="177"/>
        <end position="188"/>
    </location>
</feature>
<dbReference type="EMBL" id="BNJQ01000005">
    <property type="protein sequence ID" value="GHP03283.1"/>
    <property type="molecule type" value="Genomic_DNA"/>
</dbReference>
<dbReference type="InterPro" id="IPR014756">
    <property type="entry name" value="Ig_E-set"/>
</dbReference>
<dbReference type="PANTHER" id="PTHR43651:SF11">
    <property type="entry name" value="MALTO-OLIGOSYLTREHALOSE TREHALOHYDROLASE"/>
    <property type="match status" value="1"/>
</dbReference>
<dbReference type="AlphaFoldDB" id="A0A830HA31"/>
<dbReference type="Pfam" id="PF00128">
    <property type="entry name" value="Alpha-amylase"/>
    <property type="match status" value="1"/>
</dbReference>
<feature type="region of interest" description="Disordered" evidence="1">
    <location>
        <begin position="199"/>
        <end position="242"/>
    </location>
</feature>
<feature type="compositionally biased region" description="Basic residues" evidence="1">
    <location>
        <begin position="25"/>
        <end position="36"/>
    </location>
</feature>
<dbReference type="Pfam" id="PF02922">
    <property type="entry name" value="CBM_48"/>
    <property type="match status" value="1"/>
</dbReference>
<evidence type="ECO:0000259" key="2">
    <source>
        <dbReference type="SMART" id="SM00642"/>
    </source>
</evidence>
<reference evidence="3" key="1">
    <citation type="submission" date="2020-10" db="EMBL/GenBank/DDBJ databases">
        <title>Unveiling of a novel bifunctional photoreceptor, Dualchrome1, isolated from a cosmopolitan green alga.</title>
        <authorList>
            <person name="Suzuki S."/>
            <person name="Kawachi M."/>
        </authorList>
    </citation>
    <scope>NUCLEOTIDE SEQUENCE</scope>
    <source>
        <strain evidence="3">NIES 2893</strain>
    </source>
</reference>
<sequence>MASPMASPALGRPSASGGRVCRSSHTPRNRNRRSNRKSSDSLPRFGSLQAHSAGSHSGSADAVEHRNGSSRGGHPSSGGSIVSDGGAVSHNGNSSQSDLTLPTHERLREVNPTLWEKQRQLLSDMRALRGAIEKTSATIADLDVGDASSVVAELDTHADPQAIQDALKAVEQELEQELSNTTEHTPGSNDAVAYSNGTYQQEQTTTTTPSPPPPPPPPQMQEQQEPQMPETPAGPPAWVPEHRLGANVQPAGTVFRVWAPNAQSVTLVVSQKPDAELSARLEYSTTVMEYPEPTWRIVMEREPEEGLHEGEGNAPPPHAGCWCARVSDVGHLSTYLFEVEEKHSGKKLRRRDPWARQTFQGIALNVVIDPGVYAWSHAHPRDTNVVTTSANGGASLAVQRRASDIPPYSFDANASAGLRALGDNSSAQAAAVPWFGDANDPSTSGSDANTSMVMYQMHLGSFTGHNDGREDFIQRHAGTGDLVSNLRHAREELPYLARMGFNTIQLLPTPEFTGLWGYNPVMFFAPHSAYGTPRDLKDFVDSAHSLGIRVIADLALHHGAAKDNSLWDYDGPSERGDQNGGGGVYFEGGGGTPWGRAFAFWKHEVVHFLTAVGPAWAKEYNIDGLRFDSIHNVPRDVVHSMVARLREEAPDCFLIAEHNPEDPGVALRDLGFDTMWSLSALRDAESLMNRGDDKTFERKMNSIVDLRKGYGTSNEYITYLLGGHDEVGCRSNGAFHDDTQRHHRHAIDQYGGRDSWHARAKVRLLYAAMVAGNGIPMVFMGAESLQGGFWHTDEAHRFDWGIVGDEESVSMQSCVQAANFVRRMTPALQRGEVKIIHSHPPKGVMVFSRRVWVPCASEETVLTGVAEDAVGRPEAHYIPREDWLNLYGASPENQSNGYEDAVLVVMNLSEFQWGETDDHMYGIPVDNADLRSREWVEVFQTQRKEFGGWKGSGNAADDDDPKEDAVVKRIRVTDGHLKVRVAKWSVHIFRACVG</sequence>
<protein>
    <recommendedName>
        <fullName evidence="2">Glycosyl hydrolase family 13 catalytic domain-containing protein</fullName>
    </recommendedName>
</protein>
<dbReference type="SUPFAM" id="SSF51445">
    <property type="entry name" value="(Trans)glycosidases"/>
    <property type="match status" value="1"/>
</dbReference>
<dbReference type="OrthoDB" id="1740265at2759"/>
<dbReference type="InterPro" id="IPR017853">
    <property type="entry name" value="GH"/>
</dbReference>
<accession>A0A830HA31</accession>
<organism evidence="3 4">
    <name type="scientific">Pycnococcus provasolii</name>
    <dbReference type="NCBI Taxonomy" id="41880"/>
    <lineage>
        <taxon>Eukaryota</taxon>
        <taxon>Viridiplantae</taxon>
        <taxon>Chlorophyta</taxon>
        <taxon>Pseudoscourfieldiophyceae</taxon>
        <taxon>Pseudoscourfieldiales</taxon>
        <taxon>Pycnococcaceae</taxon>
        <taxon>Pycnococcus</taxon>
    </lineage>
</organism>
<feature type="region of interest" description="Disordered" evidence="1">
    <location>
        <begin position="1"/>
        <end position="105"/>
    </location>
</feature>
<gene>
    <name evidence="3" type="ORF">PPROV_000203800</name>
</gene>
<name>A0A830HA31_9CHLO</name>
<dbReference type="SUPFAM" id="SSF81296">
    <property type="entry name" value="E set domains"/>
    <property type="match status" value="1"/>
</dbReference>
<feature type="compositionally biased region" description="Low complexity" evidence="1">
    <location>
        <begin position="220"/>
        <end position="231"/>
    </location>
</feature>
<dbReference type="SMART" id="SM00642">
    <property type="entry name" value="Aamy"/>
    <property type="match status" value="1"/>
</dbReference>
<dbReference type="Gene3D" id="2.60.40.10">
    <property type="entry name" value="Immunoglobulins"/>
    <property type="match status" value="1"/>
</dbReference>
<feature type="compositionally biased region" description="Polar residues" evidence="1">
    <location>
        <begin position="90"/>
        <end position="100"/>
    </location>
</feature>
<keyword evidence="4" id="KW-1185">Reference proteome</keyword>
<feature type="domain" description="Glycosyl hydrolase family 13 catalytic" evidence="2">
    <location>
        <begin position="456"/>
        <end position="822"/>
    </location>
</feature>
<feature type="region of interest" description="Disordered" evidence="1">
    <location>
        <begin position="174"/>
        <end position="193"/>
    </location>
</feature>
<evidence type="ECO:0000313" key="3">
    <source>
        <dbReference type="EMBL" id="GHP03283.1"/>
    </source>
</evidence>
<dbReference type="Proteomes" id="UP000660262">
    <property type="component" value="Unassembled WGS sequence"/>
</dbReference>
<feature type="compositionally biased region" description="Low complexity" evidence="1">
    <location>
        <begin position="50"/>
        <end position="61"/>
    </location>
</feature>
<feature type="compositionally biased region" description="Pro residues" evidence="1">
    <location>
        <begin position="209"/>
        <end position="219"/>
    </location>
</feature>
<dbReference type="InterPro" id="IPR004193">
    <property type="entry name" value="Glyco_hydro_13_N"/>
</dbReference>
<comment type="caution">
    <text evidence="3">The sequence shown here is derived from an EMBL/GenBank/DDBJ whole genome shotgun (WGS) entry which is preliminary data.</text>
</comment>
<dbReference type="GO" id="GO:0004553">
    <property type="term" value="F:hydrolase activity, hydrolyzing O-glycosyl compounds"/>
    <property type="evidence" value="ECO:0007669"/>
    <property type="project" value="InterPro"/>
</dbReference>
<dbReference type="InterPro" id="IPR006047">
    <property type="entry name" value="GH13_cat_dom"/>
</dbReference>
<dbReference type="GO" id="GO:0005975">
    <property type="term" value="P:carbohydrate metabolic process"/>
    <property type="evidence" value="ECO:0007669"/>
    <property type="project" value="InterPro"/>
</dbReference>
<proteinExistence type="predicted"/>
<evidence type="ECO:0000256" key="1">
    <source>
        <dbReference type="SAM" id="MobiDB-lite"/>
    </source>
</evidence>